<sequence length="152" mass="17706">MLVFAAYPTEQDIEEFKNLAYHINTNGFSPFFVASLYPEGEEEFTQSRVLIAACVNLVFNLICEITGLANFLPFLFAWSPVLNPAAVLYFVRELWRPLQKLLPFSKVVPIARETTTDIQGARNQPKDYRLRELLIIYPLLFVNKFRMKFYSR</sequence>
<evidence type="ECO:0000313" key="1">
    <source>
        <dbReference type="EMBL" id="CAJ0602176.1"/>
    </source>
</evidence>
<name>A0AA36H181_CYLNA</name>
<organism evidence="1 2">
    <name type="scientific">Cylicocyclus nassatus</name>
    <name type="common">Nematode worm</name>
    <dbReference type="NCBI Taxonomy" id="53992"/>
    <lineage>
        <taxon>Eukaryota</taxon>
        <taxon>Metazoa</taxon>
        <taxon>Ecdysozoa</taxon>
        <taxon>Nematoda</taxon>
        <taxon>Chromadorea</taxon>
        <taxon>Rhabditida</taxon>
        <taxon>Rhabditina</taxon>
        <taxon>Rhabditomorpha</taxon>
        <taxon>Strongyloidea</taxon>
        <taxon>Strongylidae</taxon>
        <taxon>Cylicocyclus</taxon>
    </lineage>
</organism>
<accession>A0AA36H181</accession>
<evidence type="ECO:0000313" key="2">
    <source>
        <dbReference type="Proteomes" id="UP001176961"/>
    </source>
</evidence>
<keyword evidence="2" id="KW-1185">Reference proteome</keyword>
<dbReference type="Proteomes" id="UP001176961">
    <property type="component" value="Unassembled WGS sequence"/>
</dbReference>
<gene>
    <name evidence="1" type="ORF">CYNAS_LOCUS14159</name>
</gene>
<dbReference type="AlphaFoldDB" id="A0AA36H181"/>
<protein>
    <submittedName>
        <fullName evidence="1">Uncharacterized protein</fullName>
    </submittedName>
</protein>
<proteinExistence type="predicted"/>
<comment type="caution">
    <text evidence="1">The sequence shown here is derived from an EMBL/GenBank/DDBJ whole genome shotgun (WGS) entry which is preliminary data.</text>
</comment>
<reference evidence="1" key="1">
    <citation type="submission" date="2023-07" db="EMBL/GenBank/DDBJ databases">
        <authorList>
            <consortium name="CYATHOMIX"/>
        </authorList>
    </citation>
    <scope>NUCLEOTIDE SEQUENCE</scope>
    <source>
        <strain evidence="1">N/A</strain>
    </source>
</reference>
<dbReference type="EMBL" id="CATQJL010000305">
    <property type="protein sequence ID" value="CAJ0602176.1"/>
    <property type="molecule type" value="Genomic_DNA"/>
</dbReference>